<name>A0A926FKK8_AERHY</name>
<protein>
    <submittedName>
        <fullName evidence="1">Uncharacterized protein</fullName>
    </submittedName>
</protein>
<proteinExistence type="predicted"/>
<dbReference type="AlphaFoldDB" id="A0A926FKK8"/>
<accession>A0A926FKK8</accession>
<sequence length="81" mass="9435">MANNMIKNKMVNAVGNCLRVWVFGSAHKMLLDKAGSGSAEYRVDRFLRHAAGVQTHWLWRIVWREIWPDIEHPVDCFTKKP</sequence>
<gene>
    <name evidence="1" type="ORF">H2136_21890</name>
</gene>
<evidence type="ECO:0000313" key="1">
    <source>
        <dbReference type="EMBL" id="MBC8674419.1"/>
    </source>
</evidence>
<organism evidence="1">
    <name type="scientific">Aeromonas hydrophila</name>
    <dbReference type="NCBI Taxonomy" id="644"/>
    <lineage>
        <taxon>Bacteria</taxon>
        <taxon>Pseudomonadati</taxon>
        <taxon>Pseudomonadota</taxon>
        <taxon>Gammaproteobacteria</taxon>
        <taxon>Aeromonadales</taxon>
        <taxon>Aeromonadaceae</taxon>
        <taxon>Aeromonas</taxon>
    </lineage>
</organism>
<comment type="caution">
    <text evidence="1">The sequence shown here is derived from an EMBL/GenBank/DDBJ whole genome shotgun (WGS) entry which is preliminary data.</text>
</comment>
<reference evidence="1" key="1">
    <citation type="submission" date="2020-07" db="EMBL/GenBank/DDBJ databases">
        <title>Carbapenem Resistant Aeromonas hydrophila Carrying blacphA7 Isolated from Two Solid Organ Transplant Patients.</title>
        <authorList>
            <person name="Hilt E."/>
            <person name="Fitzwater S.P."/>
            <person name="Ward K."/>
            <person name="De St Maurice A."/>
            <person name="Chandrasekaran S."/>
            <person name="Garner O.B."/>
            <person name="Yang S."/>
        </authorList>
    </citation>
    <scope>NUCLEOTIDE SEQUENCE</scope>
    <source>
        <strain evidence="1">B-1</strain>
    </source>
</reference>
<dbReference type="EMBL" id="JACLAN010000016">
    <property type="protein sequence ID" value="MBC8674419.1"/>
    <property type="molecule type" value="Genomic_DNA"/>
</dbReference>